<dbReference type="PANTHER" id="PTHR45788:SF2">
    <property type="entry name" value="SUCCINATE_FUMARATE MITOCHONDRIAL TRANSPORTER"/>
    <property type="match status" value="1"/>
</dbReference>
<keyword evidence="3" id="KW-0813">Transport</keyword>
<proteinExistence type="inferred from homology"/>
<organism evidence="9">
    <name type="scientific">viral metagenome</name>
    <dbReference type="NCBI Taxonomy" id="1070528"/>
    <lineage>
        <taxon>unclassified sequences</taxon>
        <taxon>metagenomes</taxon>
        <taxon>organismal metagenomes</taxon>
    </lineage>
</organism>
<name>A0A6C0IDI8_9ZZZZ</name>
<dbReference type="Gene3D" id="1.50.40.10">
    <property type="entry name" value="Mitochondrial carrier domain"/>
    <property type="match status" value="1"/>
</dbReference>
<dbReference type="SUPFAM" id="SSF103506">
    <property type="entry name" value="Mitochondrial carrier"/>
    <property type="match status" value="1"/>
</dbReference>
<dbReference type="PROSITE" id="PS50920">
    <property type="entry name" value="SOLCAR"/>
    <property type="match status" value="2"/>
</dbReference>
<dbReference type="InterPro" id="IPR018108">
    <property type="entry name" value="MCP_transmembrane"/>
</dbReference>
<dbReference type="PRINTS" id="PR00926">
    <property type="entry name" value="MITOCARRIER"/>
</dbReference>
<reference evidence="9" key="1">
    <citation type="journal article" date="2020" name="Nature">
        <title>Giant virus diversity and host interactions through global metagenomics.</title>
        <authorList>
            <person name="Schulz F."/>
            <person name="Roux S."/>
            <person name="Paez-Espino D."/>
            <person name="Jungbluth S."/>
            <person name="Walsh D.A."/>
            <person name="Denef V.J."/>
            <person name="McMahon K.D."/>
            <person name="Konstantinidis K.T."/>
            <person name="Eloe-Fadrosh E.A."/>
            <person name="Kyrpides N.C."/>
            <person name="Woyke T."/>
        </authorList>
    </citation>
    <scope>NUCLEOTIDE SEQUENCE</scope>
    <source>
        <strain evidence="9">GVMAG-M-3300023184-71</strain>
    </source>
</reference>
<evidence type="ECO:0000256" key="6">
    <source>
        <dbReference type="ARBA" id="ARBA00022989"/>
    </source>
</evidence>
<comment type="subcellular location">
    <subcellularLocation>
        <location evidence="1">Mitochondrion membrane</location>
        <topology evidence="1">Multi-pass membrane protein</topology>
    </subcellularLocation>
</comment>
<accession>A0A6C0IDI8</accession>
<dbReference type="GO" id="GO:0031966">
    <property type="term" value="C:mitochondrial membrane"/>
    <property type="evidence" value="ECO:0007669"/>
    <property type="project" value="UniProtKB-SubCell"/>
</dbReference>
<dbReference type="Pfam" id="PF00153">
    <property type="entry name" value="Mito_carr"/>
    <property type="match status" value="2"/>
</dbReference>
<evidence type="ECO:0000256" key="4">
    <source>
        <dbReference type="ARBA" id="ARBA00022692"/>
    </source>
</evidence>
<evidence type="ECO:0000256" key="5">
    <source>
        <dbReference type="ARBA" id="ARBA00022737"/>
    </source>
</evidence>
<dbReference type="GO" id="GO:0005469">
    <property type="term" value="F:succinate:fumarate antiporter activity"/>
    <property type="evidence" value="ECO:0007669"/>
    <property type="project" value="TreeGrafter"/>
</dbReference>
<evidence type="ECO:0000256" key="8">
    <source>
        <dbReference type="ARBA" id="ARBA00023136"/>
    </source>
</evidence>
<evidence type="ECO:0000313" key="9">
    <source>
        <dbReference type="EMBL" id="QHT90680.1"/>
    </source>
</evidence>
<dbReference type="AlphaFoldDB" id="A0A6C0IDI8"/>
<evidence type="ECO:0000256" key="7">
    <source>
        <dbReference type="ARBA" id="ARBA00023128"/>
    </source>
</evidence>
<evidence type="ECO:0000256" key="2">
    <source>
        <dbReference type="ARBA" id="ARBA00006375"/>
    </source>
</evidence>
<dbReference type="InterPro" id="IPR049563">
    <property type="entry name" value="TXTP-like"/>
</dbReference>
<dbReference type="EMBL" id="MN740156">
    <property type="protein sequence ID" value="QHT90680.1"/>
    <property type="molecule type" value="Genomic_DNA"/>
</dbReference>
<dbReference type="InterPro" id="IPR023395">
    <property type="entry name" value="MCP_dom_sf"/>
</dbReference>
<keyword evidence="7" id="KW-0496">Mitochondrion</keyword>
<protein>
    <recommendedName>
        <fullName evidence="10">Mitochondrial carrier protein</fullName>
    </recommendedName>
</protein>
<dbReference type="PANTHER" id="PTHR45788">
    <property type="entry name" value="SUCCINATE/FUMARATE MITOCHONDRIAL TRANSPORTER-RELATED"/>
    <property type="match status" value="1"/>
</dbReference>
<keyword evidence="5" id="KW-0677">Repeat</keyword>
<comment type="similarity">
    <text evidence="2">Belongs to the mitochondrial carrier (TC 2.A.29) family.</text>
</comment>
<dbReference type="InterPro" id="IPR002067">
    <property type="entry name" value="MCP"/>
</dbReference>
<evidence type="ECO:0000256" key="1">
    <source>
        <dbReference type="ARBA" id="ARBA00004225"/>
    </source>
</evidence>
<keyword evidence="4" id="KW-0812">Transmembrane</keyword>
<evidence type="ECO:0008006" key="10">
    <source>
        <dbReference type="Google" id="ProtNLM"/>
    </source>
</evidence>
<keyword evidence="8" id="KW-0472">Membrane</keyword>
<sequence length="249" mass="27708">MFQSALVCGAIAGWVESTVCHPLDTIKTRMQNKGHATFSETVQRIHQKHGWRGFYRGLSAVYTGVLPKNAVRFASFDTYRHYLPTWCAGVLAGATEAVLVVHPTDVLKIRVQAQFHSMNELPKKSMGAVFRELLQTPQALWRGVPLTVIRQSINQGANFTVFHWLRQHTDAPSFVAGCCSGAVGPLLNHPVDVVKTRIPLSNGMSVKDIVREMVGESGWRGFYRGIGPRLLRIVPGQGITFLVYDLLKR</sequence>
<keyword evidence="6" id="KW-1133">Transmembrane helix</keyword>
<evidence type="ECO:0000256" key="3">
    <source>
        <dbReference type="ARBA" id="ARBA00022448"/>
    </source>
</evidence>